<organism evidence="3 4">
    <name type="scientific">Roseisalinus antarcticus</name>
    <dbReference type="NCBI Taxonomy" id="254357"/>
    <lineage>
        <taxon>Bacteria</taxon>
        <taxon>Pseudomonadati</taxon>
        <taxon>Pseudomonadota</taxon>
        <taxon>Alphaproteobacteria</taxon>
        <taxon>Rhodobacterales</taxon>
        <taxon>Roseobacteraceae</taxon>
        <taxon>Roseisalinus</taxon>
    </lineage>
</organism>
<accession>A0A1Y5TPQ3</accession>
<dbReference type="InterPro" id="IPR013096">
    <property type="entry name" value="Cupin_2"/>
</dbReference>
<proteinExistence type="predicted"/>
<reference evidence="3 4" key="1">
    <citation type="submission" date="2017-03" db="EMBL/GenBank/DDBJ databases">
        <authorList>
            <person name="Afonso C.L."/>
            <person name="Miller P.J."/>
            <person name="Scott M.A."/>
            <person name="Spackman E."/>
            <person name="Goraichik I."/>
            <person name="Dimitrov K.M."/>
            <person name="Suarez D.L."/>
            <person name="Swayne D.E."/>
        </authorList>
    </citation>
    <scope>NUCLEOTIDE SEQUENCE [LARGE SCALE GENOMIC DNA]</scope>
    <source>
        <strain evidence="3 4">CECT 7023</strain>
    </source>
</reference>
<dbReference type="PANTHER" id="PTHR35848:SF9">
    <property type="entry name" value="SLL1358 PROTEIN"/>
    <property type="match status" value="1"/>
</dbReference>
<name>A0A1Y5TPQ3_9RHOB</name>
<sequence length="168" mass="17581">MAPATPPDTYLVTAAEIAAMEGLAKSHFLNPGARRINKSLGDLAGLTGIGVHLIEVAPGNATTEHHVHHHEDECVFVLSGTATAHIGDAAHAIGPGDFIGYRKGGLAHSIRNTGSETLRCLVIGARLAHDVGDYPRLGKRIYRHAGLPWNLVDHADITEPGAGAGAKK</sequence>
<evidence type="ECO:0000313" key="4">
    <source>
        <dbReference type="Proteomes" id="UP000193900"/>
    </source>
</evidence>
<evidence type="ECO:0000256" key="1">
    <source>
        <dbReference type="ARBA" id="ARBA00022723"/>
    </source>
</evidence>
<evidence type="ECO:0000313" key="3">
    <source>
        <dbReference type="EMBL" id="SLN69040.1"/>
    </source>
</evidence>
<dbReference type="GO" id="GO:0046872">
    <property type="term" value="F:metal ion binding"/>
    <property type="evidence" value="ECO:0007669"/>
    <property type="project" value="UniProtKB-KW"/>
</dbReference>
<dbReference type="Proteomes" id="UP000193900">
    <property type="component" value="Unassembled WGS sequence"/>
</dbReference>
<dbReference type="AlphaFoldDB" id="A0A1Y5TPQ3"/>
<dbReference type="RefSeq" id="WP_085880136.1">
    <property type="nucleotide sequence ID" value="NZ_FWFZ01000021.1"/>
</dbReference>
<dbReference type="EMBL" id="FWFZ01000021">
    <property type="protein sequence ID" value="SLN69040.1"/>
    <property type="molecule type" value="Genomic_DNA"/>
</dbReference>
<keyword evidence="1" id="KW-0479">Metal-binding</keyword>
<evidence type="ECO:0000259" key="2">
    <source>
        <dbReference type="Pfam" id="PF07883"/>
    </source>
</evidence>
<dbReference type="InterPro" id="IPR014710">
    <property type="entry name" value="RmlC-like_jellyroll"/>
</dbReference>
<dbReference type="InterPro" id="IPR011051">
    <property type="entry name" value="RmlC_Cupin_sf"/>
</dbReference>
<keyword evidence="4" id="KW-1185">Reference proteome</keyword>
<feature type="domain" description="Cupin type-2" evidence="2">
    <location>
        <begin position="53"/>
        <end position="123"/>
    </location>
</feature>
<dbReference type="PANTHER" id="PTHR35848">
    <property type="entry name" value="OXALATE-BINDING PROTEIN"/>
    <property type="match status" value="1"/>
</dbReference>
<dbReference type="OrthoDB" id="1973590at2"/>
<gene>
    <name evidence="3" type="ORF">ROA7023_03349</name>
</gene>
<dbReference type="InterPro" id="IPR051610">
    <property type="entry name" value="GPI/OXD"/>
</dbReference>
<dbReference type="Pfam" id="PF07883">
    <property type="entry name" value="Cupin_2"/>
    <property type="match status" value="1"/>
</dbReference>
<dbReference type="Gene3D" id="2.60.120.10">
    <property type="entry name" value="Jelly Rolls"/>
    <property type="match status" value="1"/>
</dbReference>
<dbReference type="SUPFAM" id="SSF51182">
    <property type="entry name" value="RmlC-like cupins"/>
    <property type="match status" value="1"/>
</dbReference>
<dbReference type="CDD" id="cd02224">
    <property type="entry name" value="cupin_SPO2919-like"/>
    <property type="match status" value="1"/>
</dbReference>
<protein>
    <submittedName>
        <fullName evidence="3">Cupin domain protein</fullName>
    </submittedName>
</protein>